<dbReference type="PANTHER" id="PTHR43876:SF7">
    <property type="entry name" value="UBIQUINONE BIOSYNTHESIS MONOOXYGENASE COQ6, MITOCHONDRIAL"/>
    <property type="match status" value="1"/>
</dbReference>
<dbReference type="NCBIfam" id="NF005788">
    <property type="entry name" value="PRK07608.1-3"/>
    <property type="match status" value="1"/>
</dbReference>
<evidence type="ECO:0000256" key="4">
    <source>
        <dbReference type="ARBA" id="ARBA00022630"/>
    </source>
</evidence>
<keyword evidence="6" id="KW-0560">Oxidoreductase</keyword>
<dbReference type="InterPro" id="IPR010971">
    <property type="entry name" value="UbiH/COQ6"/>
</dbReference>
<comment type="similarity">
    <text evidence="3">Belongs to the UbiH/COQ6 family.</text>
</comment>
<organism evidence="9 10">
    <name type="scientific">Nitrosomonas halophila</name>
    <dbReference type="NCBI Taxonomy" id="44576"/>
    <lineage>
        <taxon>Bacteria</taxon>
        <taxon>Pseudomonadati</taxon>
        <taxon>Pseudomonadota</taxon>
        <taxon>Betaproteobacteria</taxon>
        <taxon>Nitrosomonadales</taxon>
        <taxon>Nitrosomonadaceae</taxon>
        <taxon>Nitrosomonas</taxon>
    </lineage>
</organism>
<dbReference type="InterPro" id="IPR018168">
    <property type="entry name" value="Ubi_Hdrlase_CS"/>
</dbReference>
<keyword evidence="7" id="KW-0503">Monooxygenase</keyword>
<protein>
    <submittedName>
        <fullName evidence="9">Ubiquinone biosynthesis hydroxylase, UbiH/UbiF/VisC/COQ6 family</fullName>
    </submittedName>
</protein>
<dbReference type="UniPathway" id="UPA00232"/>
<dbReference type="Proteomes" id="UP000198640">
    <property type="component" value="Unassembled WGS sequence"/>
</dbReference>
<name>A0A1H3DLX0_9PROT</name>
<comment type="cofactor">
    <cofactor evidence="1">
        <name>FAD</name>
        <dbReference type="ChEBI" id="CHEBI:57692"/>
    </cofactor>
</comment>
<accession>A0A1H3DLX0</accession>
<evidence type="ECO:0000259" key="8">
    <source>
        <dbReference type="Pfam" id="PF01494"/>
    </source>
</evidence>
<dbReference type="InterPro" id="IPR051205">
    <property type="entry name" value="UbiH/COQ6_monooxygenase"/>
</dbReference>
<dbReference type="InterPro" id="IPR036188">
    <property type="entry name" value="FAD/NAD-bd_sf"/>
</dbReference>
<dbReference type="EMBL" id="FNOY01000005">
    <property type="protein sequence ID" value="SDX67340.1"/>
    <property type="molecule type" value="Genomic_DNA"/>
</dbReference>
<dbReference type="GO" id="GO:0071949">
    <property type="term" value="F:FAD binding"/>
    <property type="evidence" value="ECO:0007669"/>
    <property type="project" value="InterPro"/>
</dbReference>
<keyword evidence="9" id="KW-0830">Ubiquinone</keyword>
<reference evidence="9 10" key="1">
    <citation type="submission" date="2016-10" db="EMBL/GenBank/DDBJ databases">
        <authorList>
            <person name="de Groot N.N."/>
        </authorList>
    </citation>
    <scope>NUCLEOTIDE SEQUENCE [LARGE SCALE GENOMIC DNA]</scope>
    <source>
        <strain evidence="9 10">Nm1</strain>
    </source>
</reference>
<dbReference type="Gene3D" id="3.50.50.60">
    <property type="entry name" value="FAD/NAD(P)-binding domain"/>
    <property type="match status" value="2"/>
</dbReference>
<comment type="pathway">
    <text evidence="2">Cofactor biosynthesis; ubiquinone biosynthesis.</text>
</comment>
<dbReference type="GO" id="GO:0016705">
    <property type="term" value="F:oxidoreductase activity, acting on paired donors, with incorporation or reduction of molecular oxygen"/>
    <property type="evidence" value="ECO:0007669"/>
    <property type="project" value="InterPro"/>
</dbReference>
<evidence type="ECO:0000256" key="2">
    <source>
        <dbReference type="ARBA" id="ARBA00004749"/>
    </source>
</evidence>
<evidence type="ECO:0000256" key="5">
    <source>
        <dbReference type="ARBA" id="ARBA00022827"/>
    </source>
</evidence>
<dbReference type="RefSeq" id="WP_090411728.1">
    <property type="nucleotide sequence ID" value="NZ_FNOY01000005.1"/>
</dbReference>
<dbReference type="PROSITE" id="PS01304">
    <property type="entry name" value="UBIH"/>
    <property type="match status" value="1"/>
</dbReference>
<evidence type="ECO:0000313" key="10">
    <source>
        <dbReference type="Proteomes" id="UP000198640"/>
    </source>
</evidence>
<keyword evidence="10" id="KW-1185">Reference proteome</keyword>
<keyword evidence="4" id="KW-0285">Flavoprotein</keyword>
<dbReference type="STRING" id="44576.SAMN05421881_100571"/>
<dbReference type="PANTHER" id="PTHR43876">
    <property type="entry name" value="UBIQUINONE BIOSYNTHESIS MONOOXYGENASE COQ6, MITOCHONDRIAL"/>
    <property type="match status" value="1"/>
</dbReference>
<evidence type="ECO:0000256" key="6">
    <source>
        <dbReference type="ARBA" id="ARBA00023002"/>
    </source>
</evidence>
<dbReference type="NCBIfam" id="TIGR01988">
    <property type="entry name" value="Ubi-OHases"/>
    <property type="match status" value="1"/>
</dbReference>
<gene>
    <name evidence="9" type="ORF">SAMN05421881_100571</name>
</gene>
<feature type="domain" description="FAD-binding" evidence="8">
    <location>
        <begin position="3"/>
        <end position="338"/>
    </location>
</feature>
<evidence type="ECO:0000313" key="9">
    <source>
        <dbReference type="EMBL" id="SDX67340.1"/>
    </source>
</evidence>
<evidence type="ECO:0000256" key="3">
    <source>
        <dbReference type="ARBA" id="ARBA00005349"/>
    </source>
</evidence>
<dbReference type="OrthoDB" id="9769565at2"/>
<evidence type="ECO:0000256" key="7">
    <source>
        <dbReference type="ARBA" id="ARBA00023033"/>
    </source>
</evidence>
<dbReference type="SUPFAM" id="SSF51905">
    <property type="entry name" value="FAD/NAD(P)-binding domain"/>
    <property type="match status" value="1"/>
</dbReference>
<dbReference type="GO" id="GO:0004497">
    <property type="term" value="F:monooxygenase activity"/>
    <property type="evidence" value="ECO:0007669"/>
    <property type="project" value="UniProtKB-KW"/>
</dbReference>
<dbReference type="AlphaFoldDB" id="A0A1H3DLX0"/>
<evidence type="ECO:0000256" key="1">
    <source>
        <dbReference type="ARBA" id="ARBA00001974"/>
    </source>
</evidence>
<proteinExistence type="inferred from homology"/>
<keyword evidence="5" id="KW-0274">FAD</keyword>
<dbReference type="Pfam" id="PF01494">
    <property type="entry name" value="FAD_binding_3"/>
    <property type="match status" value="1"/>
</dbReference>
<dbReference type="PRINTS" id="PR00420">
    <property type="entry name" value="RNGMNOXGNASE"/>
</dbReference>
<dbReference type="GO" id="GO:0006744">
    <property type="term" value="P:ubiquinone biosynthetic process"/>
    <property type="evidence" value="ECO:0007669"/>
    <property type="project" value="UniProtKB-UniPathway"/>
</dbReference>
<dbReference type="InterPro" id="IPR002938">
    <property type="entry name" value="FAD-bd"/>
</dbReference>
<sequence length="389" mass="42632">MKFDIVVIGGGLVGASLLAALKDSGLKLAVVESRLPVPIPDDASWDGRIYAISPGSADFLRKVNAWQRLDTARITPVYDMQVHGDDQAARLDFSAYESGVPELAYIAENRQLQHAIWETLTSEAANVEIFCPARCASITWHESHAELTLADGRSLQAALVVGADGVNSWVREQAGIGTQSHSYFQTGIVANFQAERAHHNIAFQWFRRDGILALLPLPGKRVSMVWSANKSRADMLLELSEEALGDFVAQAANHALGAMQLITPPLGFPLNFVHVQSLVKPRLALIGDAAHGIHPLAGQGVNLGLRDARELANLLLQFDGVGDCGEHHLLRCYERSRKEDILALEWVTDGLQKLFGSEHATLIRLRNLGFEITNRLPVLKTRLMQHALS</sequence>